<reference evidence="1 2" key="1">
    <citation type="submission" date="2016-10" db="EMBL/GenBank/DDBJ databases">
        <authorList>
            <person name="de Groot N.N."/>
        </authorList>
    </citation>
    <scope>NUCLEOTIDE SEQUENCE [LARGE SCALE GENOMIC DNA]</scope>
    <source>
        <strain evidence="1 2">DSM 20117</strain>
    </source>
</reference>
<sequence>MGSDYQHPAAAIDYRQDTSALSAAEEQLRTFGSLGDAHLGPVDAAWINQIDGH</sequence>
<gene>
    <name evidence="1" type="ORF">SAMN04489742_4699</name>
</gene>
<dbReference type="EMBL" id="FNKH01000003">
    <property type="protein sequence ID" value="SDR29421.1"/>
    <property type="molecule type" value="Genomic_DNA"/>
</dbReference>
<organism evidence="1 2">
    <name type="scientific">Crystallibacter crystallopoietes</name>
    <dbReference type="NCBI Taxonomy" id="37928"/>
    <lineage>
        <taxon>Bacteria</taxon>
        <taxon>Bacillati</taxon>
        <taxon>Actinomycetota</taxon>
        <taxon>Actinomycetes</taxon>
        <taxon>Micrococcales</taxon>
        <taxon>Micrococcaceae</taxon>
        <taxon>Crystallibacter</taxon>
    </lineage>
</organism>
<proteinExistence type="predicted"/>
<evidence type="ECO:0000313" key="2">
    <source>
        <dbReference type="Proteomes" id="UP000181917"/>
    </source>
</evidence>
<accession>A0A1H1HVE0</accession>
<name>A0A1H1HVE0_9MICC</name>
<protein>
    <submittedName>
        <fullName evidence="1">Uncharacterized protein</fullName>
    </submittedName>
</protein>
<dbReference type="RefSeq" id="WP_158300515.1">
    <property type="nucleotide sequence ID" value="NZ_CP018865.1"/>
</dbReference>
<dbReference type="Proteomes" id="UP000181917">
    <property type="component" value="Unassembled WGS sequence"/>
</dbReference>
<evidence type="ECO:0000313" key="1">
    <source>
        <dbReference type="EMBL" id="SDR29421.1"/>
    </source>
</evidence>
<dbReference type="AlphaFoldDB" id="A0A1H1HVE0"/>
<keyword evidence="2" id="KW-1185">Reference proteome</keyword>